<feature type="compositionally biased region" description="Polar residues" evidence="1">
    <location>
        <begin position="32"/>
        <end position="41"/>
    </location>
</feature>
<gene>
    <name evidence="2" type="ORF">H310_07263</name>
</gene>
<name>A0A024U2P6_9STRA</name>
<feature type="region of interest" description="Disordered" evidence="1">
    <location>
        <begin position="1"/>
        <end position="47"/>
    </location>
</feature>
<dbReference type="EMBL" id="KI913964">
    <property type="protein sequence ID" value="ETW00706.1"/>
    <property type="molecule type" value="Genomic_DNA"/>
</dbReference>
<evidence type="ECO:0000313" key="2">
    <source>
        <dbReference type="EMBL" id="ETW00706.1"/>
    </source>
</evidence>
<evidence type="ECO:0000256" key="1">
    <source>
        <dbReference type="SAM" id="MobiDB-lite"/>
    </source>
</evidence>
<dbReference type="RefSeq" id="XP_008870841.1">
    <property type="nucleotide sequence ID" value="XM_008872619.1"/>
</dbReference>
<proteinExistence type="predicted"/>
<dbReference type="AlphaFoldDB" id="A0A024U2P6"/>
<dbReference type="VEuPathDB" id="FungiDB:H310_07263"/>
<dbReference type="GeneID" id="20084313"/>
<feature type="compositionally biased region" description="Low complexity" evidence="1">
    <location>
        <begin position="1"/>
        <end position="24"/>
    </location>
</feature>
<organism evidence="2">
    <name type="scientific">Aphanomyces invadans</name>
    <dbReference type="NCBI Taxonomy" id="157072"/>
    <lineage>
        <taxon>Eukaryota</taxon>
        <taxon>Sar</taxon>
        <taxon>Stramenopiles</taxon>
        <taxon>Oomycota</taxon>
        <taxon>Saprolegniomycetes</taxon>
        <taxon>Saprolegniales</taxon>
        <taxon>Verrucalvaceae</taxon>
        <taxon>Aphanomyces</taxon>
    </lineage>
</organism>
<reference evidence="2" key="1">
    <citation type="submission" date="2013-12" db="EMBL/GenBank/DDBJ databases">
        <title>The Genome Sequence of Aphanomyces invadans NJM9701.</title>
        <authorList>
            <consortium name="The Broad Institute Genomics Platform"/>
            <person name="Russ C."/>
            <person name="Tyler B."/>
            <person name="van West P."/>
            <person name="Dieguez-Uribeondo J."/>
            <person name="Young S.K."/>
            <person name="Zeng Q."/>
            <person name="Gargeya S."/>
            <person name="Fitzgerald M."/>
            <person name="Abouelleil A."/>
            <person name="Alvarado L."/>
            <person name="Chapman S.B."/>
            <person name="Gainer-Dewar J."/>
            <person name="Goldberg J."/>
            <person name="Griggs A."/>
            <person name="Gujja S."/>
            <person name="Hansen M."/>
            <person name="Howarth C."/>
            <person name="Imamovic A."/>
            <person name="Ireland A."/>
            <person name="Larimer J."/>
            <person name="McCowan C."/>
            <person name="Murphy C."/>
            <person name="Pearson M."/>
            <person name="Poon T.W."/>
            <person name="Priest M."/>
            <person name="Roberts A."/>
            <person name="Saif S."/>
            <person name="Shea T."/>
            <person name="Sykes S."/>
            <person name="Wortman J."/>
            <person name="Nusbaum C."/>
            <person name="Birren B."/>
        </authorList>
    </citation>
    <scope>NUCLEOTIDE SEQUENCE [LARGE SCALE GENOMIC DNA]</scope>
    <source>
        <strain evidence="2">NJM9701</strain>
    </source>
</reference>
<accession>A0A024U2P6</accession>
<sequence>MSIPTSAAPTSPAAPTTSAAPTPTGTGRVESVYSSPASQAENVWEHQREQRRRVTRLSAEADIGLQKPTMERLAPLLDLLAADASGVRLFDAHEPLRHDTAKPDVCRVKVSTGVHTNQVDEGWALKSVVYDNHHPGLESALADIGLIVFEALDRRTGVSFAIPVSRDDSKECFTMSAPHALDGFHVDILNFVHDVLWNYTQVSEALGARGSHYCLFFNSDVAPRVFTSSG</sequence>
<protein>
    <submittedName>
        <fullName evidence="2">Uncharacterized protein</fullName>
    </submittedName>
</protein>